<dbReference type="PIRSF" id="PIRSF016578">
    <property type="entry name" value="HsaA"/>
    <property type="match status" value="1"/>
</dbReference>
<protein>
    <recommendedName>
        <fullName evidence="6">Isovaleryl-CoA dehydrogenase, mitochondrial</fullName>
        <ecNumber evidence="5">1.3.8.4</ecNumber>
    </recommendedName>
</protein>
<evidence type="ECO:0000259" key="16">
    <source>
        <dbReference type="Pfam" id="PF00441"/>
    </source>
</evidence>
<dbReference type="AlphaFoldDB" id="Q39QH2"/>
<comment type="cofactor">
    <cofactor evidence="1 14 15">
        <name>FAD</name>
        <dbReference type="ChEBI" id="CHEBI:57692"/>
    </cofactor>
</comment>
<evidence type="ECO:0000256" key="4">
    <source>
        <dbReference type="ARBA" id="ARBA00011881"/>
    </source>
</evidence>
<dbReference type="CDD" id="cd01156">
    <property type="entry name" value="IVD"/>
    <property type="match status" value="1"/>
</dbReference>
<dbReference type="Gene3D" id="2.40.110.10">
    <property type="entry name" value="Butyryl-CoA Dehydrogenase, subunit A, domain 2"/>
    <property type="match status" value="1"/>
</dbReference>
<proteinExistence type="inferred from homology"/>
<dbReference type="EC" id="1.3.8.4" evidence="5"/>
<dbReference type="PROSITE" id="PS00072">
    <property type="entry name" value="ACYL_COA_DH_1"/>
    <property type="match status" value="1"/>
</dbReference>
<evidence type="ECO:0000256" key="6">
    <source>
        <dbReference type="ARBA" id="ARBA00018258"/>
    </source>
</evidence>
<dbReference type="eggNOG" id="COG1960">
    <property type="taxonomic scope" value="Bacteria"/>
</dbReference>
<dbReference type="FunFam" id="2.40.110.10:FF:000004">
    <property type="entry name" value="Isovaleryl-CoA dehydrogenase, mitochondrial"/>
    <property type="match status" value="1"/>
</dbReference>
<feature type="active site" description="Proton acceptor" evidence="12">
    <location>
        <position position="248"/>
    </location>
</feature>
<dbReference type="Pfam" id="PF02770">
    <property type="entry name" value="Acyl-CoA_dh_M"/>
    <property type="match status" value="1"/>
</dbReference>
<dbReference type="GO" id="GO:0008470">
    <property type="term" value="F:3-methylbutanoyl-CoA dehydrogenase activity"/>
    <property type="evidence" value="ECO:0007669"/>
    <property type="project" value="UniProtKB-EC"/>
</dbReference>
<dbReference type="InterPro" id="IPR037069">
    <property type="entry name" value="AcylCoA_DH/ox_N_sf"/>
</dbReference>
<dbReference type="InterPro" id="IPR009100">
    <property type="entry name" value="AcylCoA_DH/oxidase_NM_dom_sf"/>
</dbReference>
<keyword evidence="10 15" id="KW-0560">Oxidoreductase</keyword>
<feature type="binding site" evidence="14">
    <location>
        <begin position="162"/>
        <end position="164"/>
    </location>
    <ligand>
        <name>FAD</name>
        <dbReference type="ChEBI" id="CHEBI:57692"/>
    </ligand>
</feature>
<dbReference type="InterPro" id="IPR046373">
    <property type="entry name" value="Acyl-CoA_Oxase/DH_mid-dom_sf"/>
</dbReference>
<feature type="binding site" evidence="14">
    <location>
        <begin position="371"/>
        <end position="373"/>
    </location>
    <ligand>
        <name>FAD</name>
        <dbReference type="ChEBI" id="CHEBI:57692"/>
    </ligand>
</feature>
<feature type="domain" description="Acyl-CoA oxidase/dehydrogenase middle" evidence="17">
    <location>
        <begin position="128"/>
        <end position="223"/>
    </location>
</feature>
<keyword evidence="20" id="KW-1185">Reference proteome</keyword>
<reference evidence="19 20" key="1">
    <citation type="submission" date="2005-10" db="EMBL/GenBank/DDBJ databases">
        <title>Complete sequence of Geobacter metallireducens GS-15.</title>
        <authorList>
            <consortium name="US DOE Joint Genome Institute"/>
            <person name="Copeland A."/>
            <person name="Lucas S."/>
            <person name="Lapidus A."/>
            <person name="Barry K."/>
            <person name="Detter J.C."/>
            <person name="Glavina T."/>
            <person name="Hammon N."/>
            <person name="Israni S."/>
            <person name="Pitluck S."/>
            <person name="Di Bartolo G."/>
            <person name="Chain P."/>
            <person name="Schmutz J."/>
            <person name="Larimer F."/>
            <person name="Land M."/>
            <person name="Kyrpides N."/>
            <person name="Ivanova N."/>
            <person name="Richardson P."/>
        </authorList>
    </citation>
    <scope>NUCLEOTIDE SEQUENCE [LARGE SCALE GENOMIC DNA]</scope>
    <source>
        <strain evidence="20">ATCC 53774 / DSM 7210 / GS-15</strain>
    </source>
</reference>
<dbReference type="Pfam" id="PF00441">
    <property type="entry name" value="Acyl-CoA_dh_1"/>
    <property type="match status" value="1"/>
</dbReference>
<feature type="domain" description="Acyl-CoA dehydrogenase/oxidase N-terminal" evidence="18">
    <location>
        <begin position="14"/>
        <end position="124"/>
    </location>
</feature>
<feature type="binding site" evidence="14">
    <location>
        <begin position="342"/>
        <end position="346"/>
    </location>
    <ligand>
        <name>FAD</name>
        <dbReference type="ChEBI" id="CHEBI:57692"/>
    </ligand>
</feature>
<dbReference type="GO" id="GO:0006552">
    <property type="term" value="P:L-leucine catabolic process"/>
    <property type="evidence" value="ECO:0007669"/>
    <property type="project" value="TreeGrafter"/>
</dbReference>
<dbReference type="EMBL" id="CP000148">
    <property type="protein sequence ID" value="ABB33502.1"/>
    <property type="molecule type" value="Genomic_DNA"/>
</dbReference>
<comment type="pathway">
    <text evidence="2">Amino-acid degradation; L-leucine degradation; (S)-3-hydroxy-3-methylglutaryl-CoA from 3-isovaleryl-CoA: step 1/3.</text>
</comment>
<feature type="binding site" evidence="13">
    <location>
        <begin position="369"/>
        <end position="370"/>
    </location>
    <ligand>
        <name>substrate</name>
    </ligand>
</feature>
<name>Q39QH2_GEOMG</name>
<evidence type="ECO:0000256" key="12">
    <source>
        <dbReference type="PIRSR" id="PIRSR634183-1"/>
    </source>
</evidence>
<keyword evidence="7 15" id="KW-0285">Flavoprotein</keyword>
<dbReference type="Pfam" id="PF02771">
    <property type="entry name" value="Acyl-CoA_dh_N"/>
    <property type="match status" value="1"/>
</dbReference>
<feature type="binding site" evidence="13">
    <location>
        <begin position="246"/>
        <end position="249"/>
    </location>
    <ligand>
        <name>substrate</name>
    </ligand>
</feature>
<organism evidence="19 20">
    <name type="scientific">Geobacter metallireducens (strain ATCC 53774 / DSM 7210 / GS-15)</name>
    <dbReference type="NCBI Taxonomy" id="269799"/>
    <lineage>
        <taxon>Bacteria</taxon>
        <taxon>Pseudomonadati</taxon>
        <taxon>Thermodesulfobacteriota</taxon>
        <taxon>Desulfuromonadia</taxon>
        <taxon>Geobacterales</taxon>
        <taxon>Geobacteraceae</taxon>
        <taxon>Geobacter</taxon>
    </lineage>
</organism>
<feature type="binding site" evidence="14">
    <location>
        <position position="274"/>
    </location>
    <ligand>
        <name>FAD</name>
        <dbReference type="ChEBI" id="CHEBI:57692"/>
    </ligand>
</feature>
<evidence type="ECO:0000256" key="14">
    <source>
        <dbReference type="PIRSR" id="PIRSR634183-3"/>
    </source>
</evidence>
<evidence type="ECO:0000256" key="3">
    <source>
        <dbReference type="ARBA" id="ARBA00009347"/>
    </source>
</evidence>
<evidence type="ECO:0000256" key="7">
    <source>
        <dbReference type="ARBA" id="ARBA00022630"/>
    </source>
</evidence>
<dbReference type="InterPro" id="IPR036250">
    <property type="entry name" value="AcylCo_DH-like_C"/>
</dbReference>
<dbReference type="STRING" id="269799.Gmet_3289"/>
<reference evidence="19 20" key="2">
    <citation type="journal article" date="2009" name="BMC Microbiol.">
        <title>The genome sequence of Geobacter metallireducens: features of metabolism, physiology and regulation common and dissimilar to Geobacter sulfurreducens.</title>
        <authorList>
            <person name="Aklujkar M."/>
            <person name="Krushkal J."/>
            <person name="DiBartolo G."/>
            <person name="Lapidus A."/>
            <person name="Land M.L."/>
            <person name="Lovley D.R."/>
        </authorList>
    </citation>
    <scope>NUCLEOTIDE SEQUENCE [LARGE SCALE GENOMIC DNA]</scope>
    <source>
        <strain evidence="20">ATCC 53774 / DSM 7210 / GS-15</strain>
    </source>
</reference>
<dbReference type="GO" id="GO:0050660">
    <property type="term" value="F:flavin adenine dinucleotide binding"/>
    <property type="evidence" value="ECO:0007669"/>
    <property type="project" value="InterPro"/>
</dbReference>
<comment type="catalytic activity">
    <reaction evidence="11">
        <text>3-methylbutanoyl-CoA + oxidized [electron-transfer flavoprotein] + H(+) = 3-methylbut-2-enoyl-CoA + reduced [electron-transfer flavoprotein]</text>
        <dbReference type="Rhea" id="RHEA:12276"/>
        <dbReference type="Rhea" id="RHEA-COMP:10685"/>
        <dbReference type="Rhea" id="RHEA-COMP:10686"/>
        <dbReference type="ChEBI" id="CHEBI:15378"/>
        <dbReference type="ChEBI" id="CHEBI:57344"/>
        <dbReference type="ChEBI" id="CHEBI:57345"/>
        <dbReference type="ChEBI" id="CHEBI:57692"/>
        <dbReference type="ChEBI" id="CHEBI:58307"/>
        <dbReference type="EC" id="1.3.8.4"/>
    </reaction>
</comment>
<dbReference type="SUPFAM" id="SSF56645">
    <property type="entry name" value="Acyl-CoA dehydrogenase NM domain-like"/>
    <property type="match status" value="1"/>
</dbReference>
<dbReference type="SUPFAM" id="SSF47203">
    <property type="entry name" value="Acyl-CoA dehydrogenase C-terminal domain-like"/>
    <property type="match status" value="1"/>
</dbReference>
<comment type="subunit">
    <text evidence="4">Homotetramer.</text>
</comment>
<evidence type="ECO:0000256" key="2">
    <source>
        <dbReference type="ARBA" id="ARBA00004898"/>
    </source>
</evidence>
<dbReference type="PROSITE" id="PS00073">
    <property type="entry name" value="ACYL_COA_DH_2"/>
    <property type="match status" value="1"/>
</dbReference>
<evidence type="ECO:0000259" key="18">
    <source>
        <dbReference type="Pfam" id="PF02771"/>
    </source>
</evidence>
<dbReference type="Proteomes" id="UP000007073">
    <property type="component" value="Chromosome"/>
</dbReference>
<sequence>MKAYPTLNFDLGETSSILRETVKEFAAKEITPRATDIDRDNHFPMDLWPKMGQLGLLGVTVSEEYGGAAMGYLEHVIAMEELSRASASVGLAYGAHSNLCVNQIFRNGNESQRRKYLPKLISGEHVGALAMSEPGAGSDVVSMRLRADKKGDRFILNGNKMWITNGPHADTLVVYAKTDMNAGPRGITAFLIEKGFKGFSTAQKLDKLGMRGSDTCELVFENCEVPEENILGGVGRGVNVLMSGLDYERAVLASGPLGIMQACMDVVVPYLHERKQFDQPIGQFQLMQGKIADMYTTLNASRAYVYAVANACTRGETSRKDCAGAILYAAEKATWMALEAIQCLGGNGYINEYPTGRLLRDAKLYEIGAGTSEIRRMLIGRELFEETVHA</sequence>
<dbReference type="PANTHER" id="PTHR43884:SF12">
    <property type="entry name" value="ISOVALERYL-COA DEHYDROGENASE, MITOCHONDRIAL-RELATED"/>
    <property type="match status" value="1"/>
</dbReference>
<evidence type="ECO:0000256" key="8">
    <source>
        <dbReference type="ARBA" id="ARBA00022827"/>
    </source>
</evidence>
<dbReference type="InterPro" id="IPR006089">
    <property type="entry name" value="Acyl-CoA_DH_CS"/>
</dbReference>
<keyword evidence="9" id="KW-0809">Transit peptide</keyword>
<evidence type="ECO:0000256" key="13">
    <source>
        <dbReference type="PIRSR" id="PIRSR634183-2"/>
    </source>
</evidence>
<dbReference type="KEGG" id="gme:Gmet_3289"/>
<accession>Q39QH2</accession>
<dbReference type="InterPro" id="IPR006091">
    <property type="entry name" value="Acyl-CoA_Oxase/DH_mid-dom"/>
</dbReference>
<gene>
    <name evidence="19" type="ordered locus">Gmet_3289</name>
</gene>
<dbReference type="InterPro" id="IPR013786">
    <property type="entry name" value="AcylCoA_DH/ox_N"/>
</dbReference>
<evidence type="ECO:0000256" key="11">
    <source>
        <dbReference type="ARBA" id="ARBA00052875"/>
    </source>
</evidence>
<dbReference type="PANTHER" id="PTHR43884">
    <property type="entry name" value="ACYL-COA DEHYDROGENASE"/>
    <property type="match status" value="1"/>
</dbReference>
<dbReference type="FunFam" id="1.10.540.10:FF:000022">
    <property type="entry name" value="Isovaleryl-CoA dehydrogenase isoform 2"/>
    <property type="match status" value="1"/>
</dbReference>
<evidence type="ECO:0000259" key="17">
    <source>
        <dbReference type="Pfam" id="PF02770"/>
    </source>
</evidence>
<comment type="similarity">
    <text evidence="3 15">Belongs to the acyl-CoA dehydrogenase family.</text>
</comment>
<dbReference type="HOGENOM" id="CLU_018204_0_1_7"/>
<evidence type="ECO:0000256" key="10">
    <source>
        <dbReference type="ARBA" id="ARBA00023002"/>
    </source>
</evidence>
<evidence type="ECO:0000256" key="5">
    <source>
        <dbReference type="ARBA" id="ARBA00012044"/>
    </source>
</evidence>
<evidence type="ECO:0000256" key="9">
    <source>
        <dbReference type="ARBA" id="ARBA00022946"/>
    </source>
</evidence>
<dbReference type="Gene3D" id="1.20.140.10">
    <property type="entry name" value="Butyryl-CoA Dehydrogenase, subunit A, domain 3"/>
    <property type="match status" value="1"/>
</dbReference>
<evidence type="ECO:0000256" key="1">
    <source>
        <dbReference type="ARBA" id="ARBA00001974"/>
    </source>
</evidence>
<feature type="binding site" evidence="14">
    <location>
        <position position="285"/>
    </location>
    <ligand>
        <name>FAD</name>
        <dbReference type="ChEBI" id="CHEBI:57692"/>
    </ligand>
</feature>
<feature type="binding site" evidence="13">
    <location>
        <position position="138"/>
    </location>
    <ligand>
        <name>substrate</name>
    </ligand>
</feature>
<dbReference type="FunFam" id="1.20.140.10:FF:000003">
    <property type="entry name" value="isovaleryl-CoA dehydrogenase, mitochondrial"/>
    <property type="match status" value="1"/>
</dbReference>
<dbReference type="RefSeq" id="WP_004512512.1">
    <property type="nucleotide sequence ID" value="NC_007517.1"/>
</dbReference>
<feature type="domain" description="Acyl-CoA dehydrogenase/oxidase C-terminal" evidence="16">
    <location>
        <begin position="235"/>
        <end position="383"/>
    </location>
</feature>
<evidence type="ECO:0000313" key="20">
    <source>
        <dbReference type="Proteomes" id="UP000007073"/>
    </source>
</evidence>
<dbReference type="InterPro" id="IPR034183">
    <property type="entry name" value="IVD"/>
</dbReference>
<keyword evidence="8 14" id="KW-0274">FAD</keyword>
<evidence type="ECO:0000256" key="15">
    <source>
        <dbReference type="RuleBase" id="RU362125"/>
    </source>
</evidence>
<dbReference type="InterPro" id="IPR009075">
    <property type="entry name" value="AcylCo_DH/oxidase_C"/>
</dbReference>
<feature type="binding site" evidence="14">
    <location>
        <begin position="129"/>
        <end position="138"/>
    </location>
    <ligand>
        <name>FAD</name>
        <dbReference type="ChEBI" id="CHEBI:57692"/>
    </ligand>
</feature>
<dbReference type="Gene3D" id="1.10.540.10">
    <property type="entry name" value="Acyl-CoA dehydrogenase/oxidase, N-terminal domain"/>
    <property type="match status" value="1"/>
</dbReference>
<evidence type="ECO:0000313" key="19">
    <source>
        <dbReference type="EMBL" id="ABB33502.1"/>
    </source>
</evidence>